<dbReference type="GO" id="GO:0009446">
    <property type="term" value="P:putrescine biosynthetic process"/>
    <property type="evidence" value="ECO:0007669"/>
    <property type="project" value="InterPro"/>
</dbReference>
<reference evidence="2 4" key="1">
    <citation type="submission" date="2019-03" db="EMBL/GenBank/DDBJ databases">
        <title>Genomic Encyclopedia of Type Strains, Phase IV (KMG-IV): sequencing the most valuable type-strain genomes for metagenomic binning, comparative biology and taxonomic classification.</title>
        <authorList>
            <person name="Goeker M."/>
        </authorList>
    </citation>
    <scope>NUCLEOTIDE SEQUENCE [LARGE SCALE GENOMIC DNA]</scope>
    <source>
        <strain evidence="2 4">DSM 17474</strain>
    </source>
</reference>
<dbReference type="SUPFAM" id="SSF55909">
    <property type="entry name" value="Pentein"/>
    <property type="match status" value="1"/>
</dbReference>
<keyword evidence="4" id="KW-1185">Reference proteome</keyword>
<dbReference type="EMBL" id="CP091507">
    <property type="protein sequence ID" value="UOO80484.1"/>
    <property type="molecule type" value="Genomic_DNA"/>
</dbReference>
<dbReference type="PANTHER" id="PTHR31377:SF0">
    <property type="entry name" value="AGMATINE DEIMINASE-RELATED"/>
    <property type="match status" value="1"/>
</dbReference>
<dbReference type="InterPro" id="IPR007466">
    <property type="entry name" value="Peptidyl-Arg-deiminase_porph"/>
</dbReference>
<evidence type="ECO:0000313" key="3">
    <source>
        <dbReference type="EMBL" id="UOO80484.1"/>
    </source>
</evidence>
<evidence type="ECO:0000313" key="5">
    <source>
        <dbReference type="Proteomes" id="UP000829756"/>
    </source>
</evidence>
<dbReference type="RefSeq" id="WP_132952324.1">
    <property type="nucleotide sequence ID" value="NZ_CP091507.1"/>
</dbReference>
<dbReference type="GO" id="GO:0047632">
    <property type="term" value="F:agmatine deiminase activity"/>
    <property type="evidence" value="ECO:0007669"/>
    <property type="project" value="TreeGrafter"/>
</dbReference>
<organism evidence="3 5">
    <name type="scientific">Uruburuella suis</name>
    <dbReference type="NCBI Taxonomy" id="252130"/>
    <lineage>
        <taxon>Bacteria</taxon>
        <taxon>Pseudomonadati</taxon>
        <taxon>Pseudomonadota</taxon>
        <taxon>Betaproteobacteria</taxon>
        <taxon>Neisseriales</taxon>
        <taxon>Neisseriaceae</taxon>
        <taxon>Uruburuella</taxon>
    </lineage>
</organism>
<evidence type="ECO:0000256" key="1">
    <source>
        <dbReference type="ARBA" id="ARBA00022801"/>
    </source>
</evidence>
<dbReference type="PANTHER" id="PTHR31377">
    <property type="entry name" value="AGMATINE DEIMINASE-RELATED"/>
    <property type="match status" value="1"/>
</dbReference>
<dbReference type="GO" id="GO:0004668">
    <property type="term" value="F:protein-arginine deiminase activity"/>
    <property type="evidence" value="ECO:0007669"/>
    <property type="project" value="InterPro"/>
</dbReference>
<dbReference type="Pfam" id="PF04371">
    <property type="entry name" value="PAD_porph"/>
    <property type="match status" value="1"/>
</dbReference>
<dbReference type="Proteomes" id="UP000829756">
    <property type="component" value="Chromosome"/>
</dbReference>
<keyword evidence="1" id="KW-0378">Hydrolase</keyword>
<protein>
    <submittedName>
        <fullName evidence="2 3">Agmatine deiminase</fullName>
    </submittedName>
</protein>
<dbReference type="Proteomes" id="UP000294721">
    <property type="component" value="Unassembled WGS sequence"/>
</dbReference>
<accession>A0AAE9H2A6</accession>
<evidence type="ECO:0000313" key="4">
    <source>
        <dbReference type="Proteomes" id="UP000294721"/>
    </source>
</evidence>
<dbReference type="EMBL" id="SLXE01000002">
    <property type="protein sequence ID" value="TCP10135.1"/>
    <property type="molecule type" value="Genomic_DNA"/>
</dbReference>
<reference evidence="3" key="2">
    <citation type="submission" date="2021-12" db="EMBL/GenBank/DDBJ databases">
        <authorList>
            <person name="Veyrier F.J."/>
        </authorList>
    </citation>
    <scope>NUCLEOTIDE SEQUENCE</scope>
    <source>
        <strain evidence="3">1258/02</strain>
    </source>
</reference>
<proteinExistence type="predicted"/>
<dbReference type="KEGG" id="usu:LVJ78_05675"/>
<sequence length="332" mass="36882">MQYCYPSEHERHHATWLSFCANHAVWQDLRITAAIQANISRLALNIARFEPVKILVRPEEMVQAKNLMGSDVEYIEAALDDIWLRDSGAVFVKNSHSGEKTAVNFNFNGWGNKQAHRQDAHAPAIMAEAAGVPLVRADICLEGGALEVDGRGNAILNESCILNDNRNPGMSKAECEKALARFLGIEHIIWLPGMKDADITDSHIDFYAKYINGQTVLINREHNSTKPDHIITRQTAAALAEHFELNEANILDNPQSVRVDTDEFPDFAASYINYYACNGGVIVPEFGDAHTDAAAKEKLQLWYPDREIVAMNIDWIAIGGGGIHCVTQQEFG</sequence>
<dbReference type="AlphaFoldDB" id="A0AAE9H2A6"/>
<evidence type="ECO:0000313" key="2">
    <source>
        <dbReference type="EMBL" id="TCP10135.1"/>
    </source>
</evidence>
<reference evidence="3" key="3">
    <citation type="journal article" date="2022" name="Res Sq">
        <title>Evolution of multicellular longitudinally dividing oral cavity symbionts (Neisseriaceae).</title>
        <authorList>
            <person name="Nyongesa S."/>
            <person name="Weber P."/>
            <person name="Bernet E."/>
            <person name="Pullido F."/>
            <person name="Nieckarz M."/>
            <person name="Delaby M."/>
            <person name="Nieves C."/>
            <person name="Viehboeck T."/>
            <person name="Krause N."/>
            <person name="Rivera-Millot A."/>
            <person name="Nakamura A."/>
            <person name="Vischer N."/>
            <person name="VanNieuwenhze M."/>
            <person name="Brun Y."/>
            <person name="Cava F."/>
            <person name="Bulgheresi S."/>
            <person name="Veyrier F."/>
        </authorList>
    </citation>
    <scope>NUCLEOTIDE SEQUENCE</scope>
    <source>
        <strain evidence="3">1258/02</strain>
    </source>
</reference>
<dbReference type="Gene3D" id="3.75.10.10">
    <property type="entry name" value="L-arginine/glycine Amidinotransferase, Chain A"/>
    <property type="match status" value="1"/>
</dbReference>
<gene>
    <name evidence="2" type="ORF">EV680_10232</name>
    <name evidence="3" type="ORF">LVJ78_05675</name>
</gene>
<name>A0AAE9H2A6_9NEIS</name>